<dbReference type="SUPFAM" id="SSF51182">
    <property type="entry name" value="RmlC-like cupins"/>
    <property type="match status" value="1"/>
</dbReference>
<dbReference type="PANTHER" id="PTHR35848">
    <property type="entry name" value="OXALATE-BINDING PROTEIN"/>
    <property type="match status" value="1"/>
</dbReference>
<evidence type="ECO:0000256" key="2">
    <source>
        <dbReference type="SAM" id="SignalP"/>
    </source>
</evidence>
<comment type="caution">
    <text evidence="4">The sequence shown here is derived from an EMBL/GenBank/DDBJ whole genome shotgun (WGS) entry which is preliminary data.</text>
</comment>
<reference evidence="4 5" key="1">
    <citation type="submission" date="2019-07" db="EMBL/GenBank/DDBJ databases">
        <title>Whole genome shotgun sequence of Acetobacter oeni NBRC 105207.</title>
        <authorList>
            <person name="Hosoyama A."/>
            <person name="Uohara A."/>
            <person name="Ohji S."/>
            <person name="Ichikawa N."/>
        </authorList>
    </citation>
    <scope>NUCLEOTIDE SEQUENCE [LARGE SCALE GENOMIC DNA]</scope>
    <source>
        <strain evidence="4 5">NBRC 105207</strain>
    </source>
</reference>
<keyword evidence="2" id="KW-0732">Signal</keyword>
<evidence type="ECO:0000313" key="5">
    <source>
        <dbReference type="Proteomes" id="UP000321746"/>
    </source>
</evidence>
<protein>
    <recommendedName>
        <fullName evidence="3">Cupin type-2 domain-containing protein</fullName>
    </recommendedName>
</protein>
<sequence>MKSRHILIAALVAAPLTANASPLARPEAPVLHPTPGSTLQELLGATARLHSDRMSIALFTLAAGTTYPASHNITSEEIFLIHSGEGTIWLNGSPATVSAGDIVQIPPGADHSIEASRQKPLSFYAISAPPFRPEDTVSPH</sequence>
<dbReference type="InterPro" id="IPR051610">
    <property type="entry name" value="GPI/OXD"/>
</dbReference>
<evidence type="ECO:0000259" key="3">
    <source>
        <dbReference type="Pfam" id="PF07883"/>
    </source>
</evidence>
<dbReference type="InterPro" id="IPR011051">
    <property type="entry name" value="RmlC_Cupin_sf"/>
</dbReference>
<dbReference type="AlphaFoldDB" id="A0A511XMZ1"/>
<dbReference type="Pfam" id="PF07883">
    <property type="entry name" value="Cupin_2"/>
    <property type="match status" value="1"/>
</dbReference>
<evidence type="ECO:0000256" key="1">
    <source>
        <dbReference type="ARBA" id="ARBA00022723"/>
    </source>
</evidence>
<feature type="domain" description="Cupin type-2" evidence="3">
    <location>
        <begin position="58"/>
        <end position="126"/>
    </location>
</feature>
<dbReference type="PANTHER" id="PTHR35848:SF6">
    <property type="entry name" value="CUPIN TYPE-2 DOMAIN-CONTAINING PROTEIN"/>
    <property type="match status" value="1"/>
</dbReference>
<dbReference type="Proteomes" id="UP000321746">
    <property type="component" value="Unassembled WGS sequence"/>
</dbReference>
<dbReference type="InterPro" id="IPR014710">
    <property type="entry name" value="RmlC-like_jellyroll"/>
</dbReference>
<dbReference type="GO" id="GO:0046872">
    <property type="term" value="F:metal ion binding"/>
    <property type="evidence" value="ECO:0007669"/>
    <property type="project" value="UniProtKB-KW"/>
</dbReference>
<dbReference type="EMBL" id="BJYG01000038">
    <property type="protein sequence ID" value="GEN64313.1"/>
    <property type="molecule type" value="Genomic_DNA"/>
</dbReference>
<proteinExistence type="predicted"/>
<dbReference type="Gene3D" id="2.60.120.10">
    <property type="entry name" value="Jelly Rolls"/>
    <property type="match status" value="1"/>
</dbReference>
<evidence type="ECO:0000313" key="4">
    <source>
        <dbReference type="EMBL" id="GEN64313.1"/>
    </source>
</evidence>
<feature type="chain" id="PRO_5021754657" description="Cupin type-2 domain-containing protein" evidence="2">
    <location>
        <begin position="21"/>
        <end position="140"/>
    </location>
</feature>
<name>A0A511XMZ1_9PROT</name>
<keyword evidence="1" id="KW-0479">Metal-binding</keyword>
<gene>
    <name evidence="4" type="ORF">AOE01nite_25370</name>
</gene>
<accession>A0A511XMZ1</accession>
<dbReference type="RefSeq" id="WP_261765991.1">
    <property type="nucleotide sequence ID" value="NZ_BJYG01000038.1"/>
</dbReference>
<feature type="signal peptide" evidence="2">
    <location>
        <begin position="1"/>
        <end position="20"/>
    </location>
</feature>
<dbReference type="InterPro" id="IPR013096">
    <property type="entry name" value="Cupin_2"/>
</dbReference>
<organism evidence="4 5">
    <name type="scientific">Acetobacter oeni</name>
    <dbReference type="NCBI Taxonomy" id="304077"/>
    <lineage>
        <taxon>Bacteria</taxon>
        <taxon>Pseudomonadati</taxon>
        <taxon>Pseudomonadota</taxon>
        <taxon>Alphaproteobacteria</taxon>
        <taxon>Acetobacterales</taxon>
        <taxon>Acetobacteraceae</taxon>
        <taxon>Acetobacter</taxon>
    </lineage>
</organism>
<keyword evidence="5" id="KW-1185">Reference proteome</keyword>